<dbReference type="InterPro" id="IPR006207">
    <property type="entry name" value="Cys_knot_C"/>
</dbReference>
<sequence>MKVEDGMEVYDPDQSEVIYQPGEKWQDGFCATCFCEGSAGHYEAKCNYVMCPPPVHLIKDYQFEAVDIPYACCQEYKKVACKDDENNNHTVGDTWLVPGDKCSSYSCIRESPQGELKKIKTEISCDNNCQAHQEYVEPPSDSDECCGQCKVVACLDEMGQTHQVGEQWESTITKCHTVHCKESEGQGPISEYMHKVCPLLPPNCPEDKIIRDDDDCCDICTAPPEVCQPQEVNVTDTRGIFEVLSNGRICTNKEPIERYTRCMGKCESQTEYSADKNDYSSMCSCCTPSESENREIDLSCTDDSTYPFSFQQPISCSCTPCTGGEQFNLELPKRYH</sequence>
<keyword evidence="1 2" id="KW-1015">Disulfide bond</keyword>
<dbReference type="SMART" id="SM00214">
    <property type="entry name" value="VWC"/>
    <property type="match status" value="2"/>
</dbReference>
<dbReference type="AlphaFoldDB" id="A0A646QE65"/>
<accession>A0A646QE65</accession>
<reference evidence="4" key="1">
    <citation type="submission" date="2018-11" db="EMBL/GenBank/DDBJ databases">
        <title>Venom-gland transcriptomics and venom proteomics of the Florida green centipede (Hemiscolopendra marginata) reveal sex-based variation in a centipede venom.</title>
        <authorList>
            <person name="Nystrom G.S."/>
            <person name="Ward M.J."/>
            <person name="Ellsworth S.A."/>
            <person name="Rokyta D.R."/>
        </authorList>
    </citation>
    <scope>NUCLEOTIDE SEQUENCE</scope>
    <source>
        <tissue evidence="4">Venom gland</tissue>
    </source>
</reference>
<evidence type="ECO:0000256" key="1">
    <source>
        <dbReference type="ARBA" id="ARBA00023157"/>
    </source>
</evidence>
<dbReference type="SMART" id="SM00041">
    <property type="entry name" value="CT"/>
    <property type="match status" value="1"/>
</dbReference>
<evidence type="ECO:0000259" key="3">
    <source>
        <dbReference type="PROSITE" id="PS01225"/>
    </source>
</evidence>
<feature type="disulfide bond" evidence="2">
    <location>
        <begin position="262"/>
        <end position="316"/>
    </location>
</feature>
<dbReference type="InterPro" id="IPR029034">
    <property type="entry name" value="Cystine-knot_cytokine"/>
</dbReference>
<feature type="disulfide bond" evidence="2">
    <location>
        <begin position="266"/>
        <end position="318"/>
    </location>
</feature>
<evidence type="ECO:0000313" key="4">
    <source>
        <dbReference type="EMBL" id="MUP40551.1"/>
    </source>
</evidence>
<comment type="caution">
    <text evidence="2">Lacks conserved residue(s) required for the propagation of feature annotation.</text>
</comment>
<organism evidence="4">
    <name type="scientific">Hemiscolopendra marginata</name>
    <dbReference type="NCBI Taxonomy" id="943146"/>
    <lineage>
        <taxon>Eukaryota</taxon>
        <taxon>Metazoa</taxon>
        <taxon>Ecdysozoa</taxon>
        <taxon>Arthropoda</taxon>
        <taxon>Myriapoda</taxon>
        <taxon>Chilopoda</taxon>
        <taxon>Pleurostigmophora</taxon>
        <taxon>Scolopendromorpha</taxon>
        <taxon>Scolopendridae</taxon>
        <taxon>Hemiscolopendra</taxon>
    </lineage>
</organism>
<feature type="domain" description="CTCK" evidence="3">
    <location>
        <begin position="227"/>
        <end position="322"/>
    </location>
</feature>
<protein>
    <submittedName>
        <fullName evidence="4">MUC5AC</fullName>
    </submittedName>
</protein>
<evidence type="ECO:0000256" key="2">
    <source>
        <dbReference type="PROSITE-ProRule" id="PRU00039"/>
    </source>
</evidence>
<proteinExistence type="predicted"/>
<dbReference type="InterPro" id="IPR001007">
    <property type="entry name" value="VWF_dom"/>
</dbReference>
<dbReference type="EMBL" id="GHBY01000374">
    <property type="protein sequence ID" value="MUP40551.1"/>
    <property type="molecule type" value="Transcribed_RNA"/>
</dbReference>
<dbReference type="PROSITE" id="PS01225">
    <property type="entry name" value="CTCK_2"/>
    <property type="match status" value="1"/>
</dbReference>
<name>A0A646QE65_9MYRI</name>
<dbReference type="Gene3D" id="2.10.90.10">
    <property type="entry name" value="Cystine-knot cytokines"/>
    <property type="match status" value="1"/>
</dbReference>
<dbReference type="SUPFAM" id="SSF57603">
    <property type="entry name" value="FnI-like domain"/>
    <property type="match status" value="1"/>
</dbReference>